<sequence>MPSASAGAPQQATEESQVAATALTLDRLQPVILSGHPARIGLADMLAALPINPGRLIPCRADTPAQRNVTASLIDDAVAGADRAVLLVAEGIGCAAAAWWARLSPRAYVERVAGALLIDPASGDQTASFASPRSVLPFPSLVLGTGQDAKALSGEWGSRLLAAPETSAAAPRSGPFRAMIQRFTTAIVEGDVGRARRLLEAVGEG</sequence>
<organism evidence="1 2">
    <name type="scientific">Sphingomonas guangdongensis</name>
    <dbReference type="NCBI Taxonomy" id="1141890"/>
    <lineage>
        <taxon>Bacteria</taxon>
        <taxon>Pseudomonadati</taxon>
        <taxon>Pseudomonadota</taxon>
        <taxon>Alphaproteobacteria</taxon>
        <taxon>Sphingomonadales</taxon>
        <taxon>Sphingomonadaceae</taxon>
        <taxon>Sphingomonas</taxon>
    </lineage>
</organism>
<dbReference type="GO" id="GO:0016787">
    <property type="term" value="F:hydrolase activity"/>
    <property type="evidence" value="ECO:0007669"/>
    <property type="project" value="UniProtKB-KW"/>
</dbReference>
<reference evidence="1 2" key="1">
    <citation type="submission" date="2017-07" db="EMBL/GenBank/DDBJ databases">
        <authorList>
            <person name="Sun Z.S."/>
            <person name="Albrecht U."/>
            <person name="Echele G."/>
            <person name="Lee C.C."/>
        </authorList>
    </citation>
    <scope>NUCLEOTIDE SEQUENCE [LARGE SCALE GENOMIC DNA]</scope>
    <source>
        <strain evidence="1 2">CGMCC 1.12672</strain>
    </source>
</reference>
<evidence type="ECO:0000313" key="1">
    <source>
        <dbReference type="EMBL" id="SOB79518.1"/>
    </source>
</evidence>
<dbReference type="Proteomes" id="UP000219494">
    <property type="component" value="Unassembled WGS sequence"/>
</dbReference>
<accession>A0A285QDB1</accession>
<evidence type="ECO:0000313" key="2">
    <source>
        <dbReference type="Proteomes" id="UP000219494"/>
    </source>
</evidence>
<dbReference type="Gene3D" id="3.40.50.1820">
    <property type="entry name" value="alpha/beta hydrolase"/>
    <property type="match status" value="1"/>
</dbReference>
<dbReference type="Pfam" id="PF06821">
    <property type="entry name" value="Ser_hydrolase"/>
    <property type="match status" value="1"/>
</dbReference>
<dbReference type="InterPro" id="IPR010662">
    <property type="entry name" value="RBBP9/YdeN"/>
</dbReference>
<name>A0A285QDB1_9SPHN</name>
<protein>
    <submittedName>
        <fullName evidence="1">Serine hydrolase</fullName>
    </submittedName>
</protein>
<proteinExistence type="predicted"/>
<keyword evidence="1" id="KW-0378">Hydrolase</keyword>
<gene>
    <name evidence="1" type="ORF">SAMN06297144_0595</name>
</gene>
<dbReference type="InterPro" id="IPR029058">
    <property type="entry name" value="AB_hydrolase_fold"/>
</dbReference>
<dbReference type="AlphaFoldDB" id="A0A285QDB1"/>
<dbReference type="EMBL" id="OBMI01000001">
    <property type="protein sequence ID" value="SOB79518.1"/>
    <property type="molecule type" value="Genomic_DNA"/>
</dbReference>
<keyword evidence="2" id="KW-1185">Reference proteome</keyword>